<proteinExistence type="predicted"/>
<accession>A0A2V3IT43</accession>
<dbReference type="Proteomes" id="UP000247409">
    <property type="component" value="Unassembled WGS sequence"/>
</dbReference>
<gene>
    <name evidence="1" type="ORF">BWQ96_04939</name>
</gene>
<keyword evidence="2" id="KW-1185">Reference proteome</keyword>
<reference evidence="1 2" key="1">
    <citation type="journal article" date="2018" name="Mol. Biol. Evol.">
        <title>Analysis of the draft genome of the red seaweed Gracilariopsis chorda provides insights into genome size evolution in Rhodophyta.</title>
        <authorList>
            <person name="Lee J."/>
            <person name="Yang E.C."/>
            <person name="Graf L."/>
            <person name="Yang J.H."/>
            <person name="Qiu H."/>
            <person name="Zel Zion U."/>
            <person name="Chan C.X."/>
            <person name="Stephens T.G."/>
            <person name="Weber A.P.M."/>
            <person name="Boo G.H."/>
            <person name="Boo S.M."/>
            <person name="Kim K.M."/>
            <person name="Shin Y."/>
            <person name="Jung M."/>
            <person name="Lee S.J."/>
            <person name="Yim H.S."/>
            <person name="Lee J.H."/>
            <person name="Bhattacharya D."/>
            <person name="Yoon H.S."/>
        </authorList>
    </citation>
    <scope>NUCLEOTIDE SEQUENCE [LARGE SCALE GENOMIC DNA]</scope>
    <source>
        <strain evidence="1 2">SKKU-2015</strain>
        <tissue evidence="1">Whole body</tissue>
    </source>
</reference>
<sequence>MGPLRTRSAKFMRYPAIPNKNKKVGTSVIKGLRQASVSGLLAVLQSTYGIHEGQAQDSCDLPQHAACDRSGVAIG</sequence>
<dbReference type="AlphaFoldDB" id="A0A2V3IT43"/>
<comment type="caution">
    <text evidence="1">The sequence shown here is derived from an EMBL/GenBank/DDBJ whole genome shotgun (WGS) entry which is preliminary data.</text>
</comment>
<evidence type="ECO:0000313" key="2">
    <source>
        <dbReference type="Proteomes" id="UP000247409"/>
    </source>
</evidence>
<dbReference type="EMBL" id="NBIV01000064">
    <property type="protein sequence ID" value="PXF45298.1"/>
    <property type="molecule type" value="Genomic_DNA"/>
</dbReference>
<name>A0A2V3IT43_9FLOR</name>
<organism evidence="1 2">
    <name type="scientific">Gracilariopsis chorda</name>
    <dbReference type="NCBI Taxonomy" id="448386"/>
    <lineage>
        <taxon>Eukaryota</taxon>
        <taxon>Rhodophyta</taxon>
        <taxon>Florideophyceae</taxon>
        <taxon>Rhodymeniophycidae</taxon>
        <taxon>Gracilariales</taxon>
        <taxon>Gracilariaceae</taxon>
        <taxon>Gracilariopsis</taxon>
    </lineage>
</organism>
<protein>
    <submittedName>
        <fullName evidence="1">Uncharacterized protein</fullName>
    </submittedName>
</protein>
<evidence type="ECO:0000313" key="1">
    <source>
        <dbReference type="EMBL" id="PXF45298.1"/>
    </source>
</evidence>